<dbReference type="PANTHER" id="PTHR32196:SF72">
    <property type="entry name" value="RIBOSE IMPORT PERMEASE PROTEIN RBSC"/>
    <property type="match status" value="1"/>
</dbReference>
<feature type="transmembrane region" description="Helical" evidence="6">
    <location>
        <begin position="76"/>
        <end position="93"/>
    </location>
</feature>
<dbReference type="CDD" id="cd06579">
    <property type="entry name" value="TM_PBP1_transp_AraH_like"/>
    <property type="match status" value="1"/>
</dbReference>
<evidence type="ECO:0000256" key="1">
    <source>
        <dbReference type="ARBA" id="ARBA00004651"/>
    </source>
</evidence>
<keyword evidence="4 6" id="KW-1133">Transmembrane helix</keyword>
<protein>
    <submittedName>
        <fullName evidence="7">ABC transporter permease</fullName>
    </submittedName>
</protein>
<evidence type="ECO:0000256" key="6">
    <source>
        <dbReference type="SAM" id="Phobius"/>
    </source>
</evidence>
<feature type="transmembrane region" description="Helical" evidence="6">
    <location>
        <begin position="126"/>
        <end position="147"/>
    </location>
</feature>
<evidence type="ECO:0000256" key="3">
    <source>
        <dbReference type="ARBA" id="ARBA00022692"/>
    </source>
</evidence>
<dbReference type="InterPro" id="IPR001851">
    <property type="entry name" value="ABC_transp_permease"/>
</dbReference>
<gene>
    <name evidence="7" type="ORF">ABXS69_02955</name>
</gene>
<feature type="transmembrane region" description="Helical" evidence="6">
    <location>
        <begin position="220"/>
        <end position="238"/>
    </location>
</feature>
<reference evidence="7" key="1">
    <citation type="submission" date="2024-05" db="EMBL/GenBank/DDBJ databases">
        <title>Draft genome assemblies of 36 bacteria isolated from hibernating arctic ground squirrels.</title>
        <authorList>
            <person name="McKee H."/>
            <person name="Mullen L."/>
            <person name="Drown D.M."/>
            <person name="Duddleston K.N."/>
        </authorList>
    </citation>
    <scope>NUCLEOTIDE SEQUENCE</scope>
    <source>
        <strain evidence="7">AR004</strain>
    </source>
</reference>
<keyword evidence="2" id="KW-1003">Cell membrane</keyword>
<evidence type="ECO:0000313" key="7">
    <source>
        <dbReference type="EMBL" id="XCP82874.1"/>
    </source>
</evidence>
<dbReference type="AlphaFoldDB" id="A0AAU8N0X2"/>
<keyword evidence="5 6" id="KW-0472">Membrane</keyword>
<comment type="subcellular location">
    <subcellularLocation>
        <location evidence="1">Cell membrane</location>
        <topology evidence="1">Multi-pass membrane protein</topology>
    </subcellularLocation>
</comment>
<feature type="transmembrane region" description="Helical" evidence="6">
    <location>
        <begin position="168"/>
        <end position="189"/>
    </location>
</feature>
<name>A0AAU8N0X2_9ACTO</name>
<dbReference type="PANTHER" id="PTHR32196">
    <property type="entry name" value="ABC TRANSPORTER PERMEASE PROTEIN YPHD-RELATED-RELATED"/>
    <property type="match status" value="1"/>
</dbReference>
<dbReference type="GO" id="GO:0005886">
    <property type="term" value="C:plasma membrane"/>
    <property type="evidence" value="ECO:0007669"/>
    <property type="project" value="UniProtKB-SubCell"/>
</dbReference>
<feature type="transmembrane region" description="Helical" evidence="6">
    <location>
        <begin position="100"/>
        <end position="120"/>
    </location>
</feature>
<dbReference type="Pfam" id="PF02653">
    <property type="entry name" value="BPD_transp_2"/>
    <property type="match status" value="1"/>
</dbReference>
<feature type="transmembrane region" description="Helical" evidence="6">
    <location>
        <begin position="20"/>
        <end position="36"/>
    </location>
</feature>
<feature type="transmembrane region" description="Helical" evidence="6">
    <location>
        <begin position="48"/>
        <end position="70"/>
    </location>
</feature>
<accession>A0AAU8N0X2</accession>
<sequence length="322" mass="32611">MPSAPSTPLPRRLNASLRDTGIAAVFLALVVVLWGVSPDHSFLGLNNILLILVQTTINGILAMGMMYVIISGEIDLSVGSTIALSGVVATMLAHPGGHPLVVPIVAGVAVGAGVGLLNGIGVAYGAIPSFIVTLGMMTAVRGLALLVSGGSPIYGVSSGFEAIASARIGRLPIMAIYFIVIAALAAFVLNRTVFGRRVYAVGGNPVAAEVSGVSVRRSKISVFVIAGILAGFCGVLLASRTITGSPTAGESYELDAIAAVVIGGVSMTGGRGRAAGVVIGALMIAVIANGLDILGIDSNFQKVVKGLIIVFAVLLDVKTRRD</sequence>
<dbReference type="RefSeq" id="WP_366181107.1">
    <property type="nucleotide sequence ID" value="NZ_CP159989.1"/>
</dbReference>
<dbReference type="EMBL" id="CP159989">
    <property type="protein sequence ID" value="XCP82874.1"/>
    <property type="molecule type" value="Genomic_DNA"/>
</dbReference>
<evidence type="ECO:0000256" key="5">
    <source>
        <dbReference type="ARBA" id="ARBA00023136"/>
    </source>
</evidence>
<proteinExistence type="predicted"/>
<feature type="transmembrane region" description="Helical" evidence="6">
    <location>
        <begin position="274"/>
        <end position="294"/>
    </location>
</feature>
<keyword evidence="3 6" id="KW-0812">Transmembrane</keyword>
<dbReference type="GO" id="GO:0022857">
    <property type="term" value="F:transmembrane transporter activity"/>
    <property type="evidence" value="ECO:0007669"/>
    <property type="project" value="InterPro"/>
</dbReference>
<evidence type="ECO:0000256" key="2">
    <source>
        <dbReference type="ARBA" id="ARBA00022475"/>
    </source>
</evidence>
<organism evidence="7">
    <name type="scientific">Actinomyces timonensis</name>
    <dbReference type="NCBI Taxonomy" id="1288391"/>
    <lineage>
        <taxon>Bacteria</taxon>
        <taxon>Bacillati</taxon>
        <taxon>Actinomycetota</taxon>
        <taxon>Actinomycetes</taxon>
        <taxon>Actinomycetales</taxon>
        <taxon>Actinomycetaceae</taxon>
        <taxon>Actinomyces</taxon>
    </lineage>
</organism>
<evidence type="ECO:0000256" key="4">
    <source>
        <dbReference type="ARBA" id="ARBA00022989"/>
    </source>
</evidence>